<accession>A0A0F9U6H8</accession>
<dbReference type="AlphaFoldDB" id="A0A0F9U6H8"/>
<comment type="caution">
    <text evidence="1">The sequence shown here is derived from an EMBL/GenBank/DDBJ whole genome shotgun (WGS) entry which is preliminary data.</text>
</comment>
<dbReference type="InterPro" id="IPR036388">
    <property type="entry name" value="WH-like_DNA-bd_sf"/>
</dbReference>
<evidence type="ECO:0008006" key="2">
    <source>
        <dbReference type="Google" id="ProtNLM"/>
    </source>
</evidence>
<dbReference type="Gene3D" id="1.10.10.10">
    <property type="entry name" value="Winged helix-like DNA-binding domain superfamily/Winged helix DNA-binding domain"/>
    <property type="match status" value="1"/>
</dbReference>
<dbReference type="EMBL" id="LAZR01000827">
    <property type="protein sequence ID" value="KKN56891.1"/>
    <property type="molecule type" value="Genomic_DNA"/>
</dbReference>
<name>A0A0F9U6H8_9ZZZZ</name>
<gene>
    <name evidence="1" type="ORF">LCGC14_0567440</name>
</gene>
<protein>
    <recommendedName>
        <fullName evidence="2">ArnR1-like winged helix-turn-helix domain-containing protein</fullName>
    </recommendedName>
</protein>
<sequence length="85" mass="9517">MMAGRTLTINELYVLRYLRDGVKPTRWVRPTLVGKVVQGGSSSWASPILLRLTAAELVQRQDPGMYRITQAGREAIAILLPPNRK</sequence>
<dbReference type="InterPro" id="IPR036390">
    <property type="entry name" value="WH_DNA-bd_sf"/>
</dbReference>
<organism evidence="1">
    <name type="scientific">marine sediment metagenome</name>
    <dbReference type="NCBI Taxonomy" id="412755"/>
    <lineage>
        <taxon>unclassified sequences</taxon>
        <taxon>metagenomes</taxon>
        <taxon>ecological metagenomes</taxon>
    </lineage>
</organism>
<reference evidence="1" key="1">
    <citation type="journal article" date="2015" name="Nature">
        <title>Complex archaea that bridge the gap between prokaryotes and eukaryotes.</title>
        <authorList>
            <person name="Spang A."/>
            <person name="Saw J.H."/>
            <person name="Jorgensen S.L."/>
            <person name="Zaremba-Niedzwiedzka K."/>
            <person name="Martijn J."/>
            <person name="Lind A.E."/>
            <person name="van Eijk R."/>
            <person name="Schleper C."/>
            <person name="Guy L."/>
            <person name="Ettema T.J."/>
        </authorList>
    </citation>
    <scope>NUCLEOTIDE SEQUENCE</scope>
</reference>
<proteinExistence type="predicted"/>
<evidence type="ECO:0000313" key="1">
    <source>
        <dbReference type="EMBL" id="KKN56891.1"/>
    </source>
</evidence>
<dbReference type="SUPFAM" id="SSF46785">
    <property type="entry name" value="Winged helix' DNA-binding domain"/>
    <property type="match status" value="1"/>
</dbReference>